<gene>
    <name evidence="2" type="ORF">ACFFNY_17040</name>
</gene>
<proteinExistence type="predicted"/>
<comment type="caution">
    <text evidence="2">The sequence shown here is derived from an EMBL/GenBank/DDBJ whole genome shotgun (WGS) entry which is preliminary data.</text>
</comment>
<dbReference type="SUPFAM" id="SSF56300">
    <property type="entry name" value="Metallo-dependent phosphatases"/>
    <property type="match status" value="1"/>
</dbReference>
<sequence length="290" mass="33163">MLIAFVGDTHGRVLHTLAVLSEWQIRTKKKLDLIIQVGDLGAYPEPSEEVRSEKYVRQDPAELDFSRFLTAEGRLEKNIRYIREKYLNRIYFIRGNHEDFDWLNSKSLQAEQGIVNIDPFDLYYYVTDGTIMNEDNLKIAFLGGIQTLTQQPKSIDPVAYGKLIQMPPREIDILITHDAPFGIGTNYHGQTQGSTLISDLIGAIQPKYVIAGHYHHMNGPRTFGSTTYLGLNVLVDLRDDGELRRVRPGSIALLDTEMNSVNFITDDWLSSIDKDFNFITHMEELIKRDN</sequence>
<dbReference type="Pfam" id="PF00149">
    <property type="entry name" value="Metallophos"/>
    <property type="match status" value="1"/>
</dbReference>
<dbReference type="Gene3D" id="3.60.21.10">
    <property type="match status" value="1"/>
</dbReference>
<protein>
    <submittedName>
        <fullName evidence="2">Metallophosphoesterase</fullName>
    </submittedName>
</protein>
<keyword evidence="3" id="KW-1185">Reference proteome</keyword>
<reference evidence="2 3" key="1">
    <citation type="submission" date="2024-09" db="EMBL/GenBank/DDBJ databases">
        <authorList>
            <person name="Sun Q."/>
            <person name="Mori K."/>
        </authorList>
    </citation>
    <scope>NUCLEOTIDE SEQUENCE [LARGE SCALE GENOMIC DNA]</scope>
    <source>
        <strain evidence="2 3">JCM 12520</strain>
    </source>
</reference>
<dbReference type="Proteomes" id="UP001589619">
    <property type="component" value="Unassembled WGS sequence"/>
</dbReference>
<dbReference type="InterPro" id="IPR029052">
    <property type="entry name" value="Metallo-depent_PP-like"/>
</dbReference>
<evidence type="ECO:0000313" key="2">
    <source>
        <dbReference type="EMBL" id="MFB9753273.1"/>
    </source>
</evidence>
<organism evidence="2 3">
    <name type="scientific">Paenibacillus hodogayensis</name>
    <dbReference type="NCBI Taxonomy" id="279208"/>
    <lineage>
        <taxon>Bacteria</taxon>
        <taxon>Bacillati</taxon>
        <taxon>Bacillota</taxon>
        <taxon>Bacilli</taxon>
        <taxon>Bacillales</taxon>
        <taxon>Paenibacillaceae</taxon>
        <taxon>Paenibacillus</taxon>
    </lineage>
</organism>
<dbReference type="RefSeq" id="WP_344901866.1">
    <property type="nucleotide sequence ID" value="NZ_BAAAYO010000001.1"/>
</dbReference>
<evidence type="ECO:0000259" key="1">
    <source>
        <dbReference type="Pfam" id="PF00149"/>
    </source>
</evidence>
<dbReference type="EMBL" id="JBHMAG010000012">
    <property type="protein sequence ID" value="MFB9753273.1"/>
    <property type="molecule type" value="Genomic_DNA"/>
</dbReference>
<dbReference type="InterPro" id="IPR004843">
    <property type="entry name" value="Calcineurin-like_PHP"/>
</dbReference>
<feature type="domain" description="Calcineurin-like phosphoesterase" evidence="1">
    <location>
        <begin position="1"/>
        <end position="216"/>
    </location>
</feature>
<evidence type="ECO:0000313" key="3">
    <source>
        <dbReference type="Proteomes" id="UP001589619"/>
    </source>
</evidence>
<accession>A0ABV5VY86</accession>
<name>A0ABV5VY86_9BACL</name>